<name>A0ABN9EYM0_9NEOB</name>
<keyword evidence="2" id="KW-1185">Reference proteome</keyword>
<proteinExistence type="predicted"/>
<gene>
    <name evidence="1" type="ORF">SPARVUS_LOCUS10827333</name>
</gene>
<protein>
    <submittedName>
        <fullName evidence="1">Uncharacterized protein</fullName>
    </submittedName>
</protein>
<sequence>MNSSKQDVTCRHHCLPLVRSVNDQRSHGTRLFTAALYHLTSCDQSQL</sequence>
<evidence type="ECO:0000313" key="2">
    <source>
        <dbReference type="Proteomes" id="UP001162483"/>
    </source>
</evidence>
<reference evidence="1" key="1">
    <citation type="submission" date="2023-05" db="EMBL/GenBank/DDBJ databases">
        <authorList>
            <person name="Stuckert A."/>
        </authorList>
    </citation>
    <scope>NUCLEOTIDE SEQUENCE</scope>
</reference>
<dbReference type="EMBL" id="CATNWA010016012">
    <property type="protein sequence ID" value="CAI9588966.1"/>
    <property type="molecule type" value="Genomic_DNA"/>
</dbReference>
<organism evidence="1 2">
    <name type="scientific">Staurois parvus</name>
    <dbReference type="NCBI Taxonomy" id="386267"/>
    <lineage>
        <taxon>Eukaryota</taxon>
        <taxon>Metazoa</taxon>
        <taxon>Chordata</taxon>
        <taxon>Craniata</taxon>
        <taxon>Vertebrata</taxon>
        <taxon>Euteleostomi</taxon>
        <taxon>Amphibia</taxon>
        <taxon>Batrachia</taxon>
        <taxon>Anura</taxon>
        <taxon>Neobatrachia</taxon>
        <taxon>Ranoidea</taxon>
        <taxon>Ranidae</taxon>
        <taxon>Staurois</taxon>
    </lineage>
</organism>
<comment type="caution">
    <text evidence="1">The sequence shown here is derived from an EMBL/GenBank/DDBJ whole genome shotgun (WGS) entry which is preliminary data.</text>
</comment>
<evidence type="ECO:0000313" key="1">
    <source>
        <dbReference type="EMBL" id="CAI9588966.1"/>
    </source>
</evidence>
<dbReference type="Proteomes" id="UP001162483">
    <property type="component" value="Unassembled WGS sequence"/>
</dbReference>
<accession>A0ABN9EYM0</accession>
<feature type="non-terminal residue" evidence="1">
    <location>
        <position position="47"/>
    </location>
</feature>